<feature type="transmembrane region" description="Helical" evidence="8">
    <location>
        <begin position="190"/>
        <end position="209"/>
    </location>
</feature>
<keyword evidence="3 10" id="KW-0328">Glycosyltransferase</keyword>
<evidence type="ECO:0000256" key="7">
    <source>
        <dbReference type="ARBA" id="ARBA00023136"/>
    </source>
</evidence>
<feature type="transmembrane region" description="Helical" evidence="8">
    <location>
        <begin position="315"/>
        <end position="336"/>
    </location>
</feature>
<protein>
    <submittedName>
        <fullName evidence="10">Dolichyl-phosphate-mannose-protein mannosyltransferase</fullName>
    </submittedName>
</protein>
<dbReference type="GO" id="GO:0009103">
    <property type="term" value="P:lipopolysaccharide biosynthetic process"/>
    <property type="evidence" value="ECO:0007669"/>
    <property type="project" value="UniProtKB-ARBA"/>
</dbReference>
<dbReference type="STRING" id="1465490.SAMN05444277_11271"/>
<keyword evidence="4 10" id="KW-0808">Transferase</keyword>
<dbReference type="PANTHER" id="PTHR33908">
    <property type="entry name" value="MANNOSYLTRANSFERASE YKCB-RELATED"/>
    <property type="match status" value="1"/>
</dbReference>
<dbReference type="AlphaFoldDB" id="A0A1I5YI64"/>
<feature type="transmembrane region" description="Helical" evidence="8">
    <location>
        <begin position="73"/>
        <end position="91"/>
    </location>
</feature>
<evidence type="ECO:0000256" key="4">
    <source>
        <dbReference type="ARBA" id="ARBA00022679"/>
    </source>
</evidence>
<feature type="transmembrane region" description="Helical" evidence="8">
    <location>
        <begin position="7"/>
        <end position="23"/>
    </location>
</feature>
<feature type="transmembrane region" description="Helical" evidence="8">
    <location>
        <begin position="263"/>
        <end position="279"/>
    </location>
</feature>
<gene>
    <name evidence="10" type="ORF">SAMN05444277_11271</name>
</gene>
<evidence type="ECO:0000256" key="3">
    <source>
        <dbReference type="ARBA" id="ARBA00022676"/>
    </source>
</evidence>
<feature type="transmembrane region" description="Helical" evidence="8">
    <location>
        <begin position="126"/>
        <end position="141"/>
    </location>
</feature>
<evidence type="ECO:0000313" key="10">
    <source>
        <dbReference type="EMBL" id="SFQ43860.1"/>
    </source>
</evidence>
<keyword evidence="6 8" id="KW-1133">Transmembrane helix</keyword>
<dbReference type="PANTHER" id="PTHR33908:SF11">
    <property type="entry name" value="MEMBRANE PROTEIN"/>
    <property type="match status" value="1"/>
</dbReference>
<evidence type="ECO:0000256" key="2">
    <source>
        <dbReference type="ARBA" id="ARBA00022475"/>
    </source>
</evidence>
<evidence type="ECO:0000313" key="11">
    <source>
        <dbReference type="Proteomes" id="UP000199031"/>
    </source>
</evidence>
<evidence type="ECO:0000256" key="1">
    <source>
        <dbReference type="ARBA" id="ARBA00004651"/>
    </source>
</evidence>
<proteinExistence type="predicted"/>
<dbReference type="GO" id="GO:0016763">
    <property type="term" value="F:pentosyltransferase activity"/>
    <property type="evidence" value="ECO:0007669"/>
    <property type="project" value="TreeGrafter"/>
</dbReference>
<feature type="transmembrane region" description="Helical" evidence="8">
    <location>
        <begin position="43"/>
        <end position="61"/>
    </location>
</feature>
<feature type="transmembrane region" description="Helical" evidence="8">
    <location>
        <begin position="97"/>
        <end position="119"/>
    </location>
</feature>
<dbReference type="RefSeq" id="WP_090661400.1">
    <property type="nucleotide sequence ID" value="NZ_FOXQ01000012.1"/>
</dbReference>
<evidence type="ECO:0000256" key="6">
    <source>
        <dbReference type="ARBA" id="ARBA00022989"/>
    </source>
</evidence>
<feature type="transmembrane region" description="Helical" evidence="8">
    <location>
        <begin position="147"/>
        <end position="178"/>
    </location>
</feature>
<reference evidence="10 11" key="1">
    <citation type="submission" date="2016-10" db="EMBL/GenBank/DDBJ databases">
        <authorList>
            <person name="de Groot N.N."/>
        </authorList>
    </citation>
    <scope>NUCLEOTIDE SEQUENCE [LARGE SCALE GENOMIC DNA]</scope>
    <source>
        <strain evidence="10 11">DSM 28286</strain>
    </source>
</reference>
<evidence type="ECO:0000256" key="8">
    <source>
        <dbReference type="SAM" id="Phobius"/>
    </source>
</evidence>
<comment type="subcellular location">
    <subcellularLocation>
        <location evidence="1">Cell membrane</location>
        <topology evidence="1">Multi-pass membrane protein</topology>
    </subcellularLocation>
</comment>
<evidence type="ECO:0000256" key="5">
    <source>
        <dbReference type="ARBA" id="ARBA00022692"/>
    </source>
</evidence>
<feature type="transmembrane region" description="Helical" evidence="8">
    <location>
        <begin position="285"/>
        <end position="303"/>
    </location>
</feature>
<keyword evidence="11" id="KW-1185">Reference proteome</keyword>
<dbReference type="EMBL" id="FOXQ01000012">
    <property type="protein sequence ID" value="SFQ43860.1"/>
    <property type="molecule type" value="Genomic_DNA"/>
</dbReference>
<dbReference type="InterPro" id="IPR038731">
    <property type="entry name" value="RgtA/B/C-like"/>
</dbReference>
<dbReference type="InterPro" id="IPR050297">
    <property type="entry name" value="LipidA_mod_glycosyltrf_83"/>
</dbReference>
<dbReference type="GO" id="GO:0005886">
    <property type="term" value="C:plasma membrane"/>
    <property type="evidence" value="ECO:0007669"/>
    <property type="project" value="UniProtKB-SubCell"/>
</dbReference>
<dbReference type="Proteomes" id="UP000199031">
    <property type="component" value="Unassembled WGS sequence"/>
</dbReference>
<evidence type="ECO:0000259" key="9">
    <source>
        <dbReference type="Pfam" id="PF13231"/>
    </source>
</evidence>
<accession>A0A1I5YI64</accession>
<sequence>MKKNNTLLYTLALLRIIIPYLLQHPVYEPHRDEFLYLAEGHHLAFGFMEVPPMLSIFAWLTNLFGGGMFWVKLWPSLFGAATFIVAGKIIQSLGGKSFALILLFLSFLFGAYLRMFFLFQPNAPEIFFWTLIAFSFIRFVQTEKNKWLYVFGISVGLGMLSKYSVAFYTVSILLALLFTKHRIVFFNKHFWYASLIGFLIFLPNIIWQWQNHFPVIVHMNELQQTQLQYINPAGFLTDQLLLMFPCFFVWLTGLFNALSSKQYRFIGLAYLFVIILLLMGHGKSYYAAGVYPPLFAFGATALEKFTATQRKYLRYAFVIFAVGFGLFVVPILLPVLPPQPLADLYVKMNIAKTGTLKWEDLKDHSLPQDFADMQGWEEMAQKVAKAYHALDDSERQNTVIFCNNYGMAGAINYYARKYNLPEAYSDNASFLYWLPTSLQIENFILVSDDPDEKQHDFAKGFTSVTKTDSITNKFAREKGDYIYVFIGADDNFRKFFKQKIEKDKAEFKY</sequence>
<organism evidence="10 11">
    <name type="scientific">Parafilimonas terrae</name>
    <dbReference type="NCBI Taxonomy" id="1465490"/>
    <lineage>
        <taxon>Bacteria</taxon>
        <taxon>Pseudomonadati</taxon>
        <taxon>Bacteroidota</taxon>
        <taxon>Chitinophagia</taxon>
        <taxon>Chitinophagales</taxon>
        <taxon>Chitinophagaceae</taxon>
        <taxon>Parafilimonas</taxon>
    </lineage>
</organism>
<name>A0A1I5YI64_9BACT</name>
<dbReference type="Pfam" id="PF13231">
    <property type="entry name" value="PMT_2"/>
    <property type="match status" value="1"/>
</dbReference>
<feature type="transmembrane region" description="Helical" evidence="8">
    <location>
        <begin position="229"/>
        <end position="251"/>
    </location>
</feature>
<keyword evidence="5 8" id="KW-0812">Transmembrane</keyword>
<feature type="domain" description="Glycosyltransferase RgtA/B/C/D-like" evidence="9">
    <location>
        <begin position="50"/>
        <end position="207"/>
    </location>
</feature>
<keyword evidence="2" id="KW-1003">Cell membrane</keyword>
<keyword evidence="7 8" id="KW-0472">Membrane</keyword>